<dbReference type="OrthoDB" id="10001768at2759"/>
<feature type="transmembrane region" description="Helical" evidence="6">
    <location>
        <begin position="139"/>
        <end position="157"/>
    </location>
</feature>
<dbReference type="InterPro" id="IPR050579">
    <property type="entry name" value="PMP-22/EMP/MP20-like"/>
</dbReference>
<keyword evidence="7" id="KW-0732">Signal</keyword>
<dbReference type="GO" id="GO:0005886">
    <property type="term" value="C:plasma membrane"/>
    <property type="evidence" value="ECO:0007669"/>
    <property type="project" value="TreeGrafter"/>
</dbReference>
<evidence type="ECO:0000256" key="6">
    <source>
        <dbReference type="SAM" id="Phobius"/>
    </source>
</evidence>
<keyword evidence="9" id="KW-1185">Reference proteome</keyword>
<evidence type="ECO:0000256" key="1">
    <source>
        <dbReference type="ARBA" id="ARBA00004141"/>
    </source>
</evidence>
<gene>
    <name evidence="8" type="ORF">E2I00_019977</name>
</gene>
<comment type="subcellular location">
    <subcellularLocation>
        <location evidence="1">Membrane</location>
        <topology evidence="1">Multi-pass membrane protein</topology>
    </subcellularLocation>
</comment>
<comment type="caution">
    <text evidence="8">The sequence shown here is derived from an EMBL/GenBank/DDBJ whole genome shotgun (WGS) entry which is preliminary data.</text>
</comment>
<dbReference type="EMBL" id="SGJD01001146">
    <property type="protein sequence ID" value="KAB0401764.1"/>
    <property type="molecule type" value="Genomic_DNA"/>
</dbReference>
<evidence type="ECO:0000256" key="2">
    <source>
        <dbReference type="ARBA" id="ARBA00007425"/>
    </source>
</evidence>
<dbReference type="Gene3D" id="1.20.140.150">
    <property type="match status" value="1"/>
</dbReference>
<comment type="similarity">
    <text evidence="2">Belongs to the GSG1 family.</text>
</comment>
<evidence type="ECO:0000313" key="8">
    <source>
        <dbReference type="EMBL" id="KAB0401764.1"/>
    </source>
</evidence>
<feature type="non-terminal residue" evidence="8">
    <location>
        <position position="1"/>
    </location>
</feature>
<evidence type="ECO:0000256" key="4">
    <source>
        <dbReference type="ARBA" id="ARBA00022989"/>
    </source>
</evidence>
<dbReference type="InterPro" id="IPR012478">
    <property type="entry name" value="GSG-1"/>
</dbReference>
<evidence type="ECO:0008006" key="10">
    <source>
        <dbReference type="Google" id="ProtNLM"/>
    </source>
</evidence>
<evidence type="ECO:0000256" key="7">
    <source>
        <dbReference type="SAM" id="SignalP"/>
    </source>
</evidence>
<feature type="signal peptide" evidence="7">
    <location>
        <begin position="1"/>
        <end position="23"/>
    </location>
</feature>
<dbReference type="PANTHER" id="PTHR10671:SF40">
    <property type="entry name" value="GERM CELL-SPECIFIC GENE 1-LIKE PROTEIN 2"/>
    <property type="match status" value="1"/>
</dbReference>
<evidence type="ECO:0000256" key="5">
    <source>
        <dbReference type="ARBA" id="ARBA00023136"/>
    </source>
</evidence>
<proteinExistence type="inferred from homology"/>
<keyword evidence="5 6" id="KW-0472">Membrane</keyword>
<feature type="transmembrane region" description="Helical" evidence="6">
    <location>
        <begin position="97"/>
        <end position="119"/>
    </location>
</feature>
<evidence type="ECO:0000313" key="9">
    <source>
        <dbReference type="Proteomes" id="UP000437017"/>
    </source>
</evidence>
<sequence length="251" mass="27948">RQRVLALLPICLALAFSLTAVGSSYWCEGTRRVAKPLCQDHPGVLHCIHYSSGSRDNGTQAVQYIWEMGDDKFTWRRFHLGLWQSFQSIIPAEEQGVLWLCIGAEVLNILLTLTSAILLGSRVSYHSSGFHWLKVDASIAILMVLAGLLAMVAHMMYTTVFQITVNTGPEDWKPQTWDYGWSYCRYTAARLELAEKKSVRKGSQLSQHNFQEPKSSEGVWETEAAPSPAGCALVNISEHLPSDAEGKVSMC</sequence>
<dbReference type="Pfam" id="PF07803">
    <property type="entry name" value="GSG-1"/>
    <property type="match status" value="1"/>
</dbReference>
<protein>
    <recommendedName>
        <fullName evidence="10">Germ cell-specific gene 1-like protein 2</fullName>
    </recommendedName>
</protein>
<organism evidence="8 9">
    <name type="scientific">Balaenoptera physalus</name>
    <name type="common">Fin whale</name>
    <name type="synonym">Balaena physalus</name>
    <dbReference type="NCBI Taxonomy" id="9770"/>
    <lineage>
        <taxon>Eukaryota</taxon>
        <taxon>Metazoa</taxon>
        <taxon>Chordata</taxon>
        <taxon>Craniata</taxon>
        <taxon>Vertebrata</taxon>
        <taxon>Euteleostomi</taxon>
        <taxon>Mammalia</taxon>
        <taxon>Eutheria</taxon>
        <taxon>Laurasiatheria</taxon>
        <taxon>Artiodactyla</taxon>
        <taxon>Whippomorpha</taxon>
        <taxon>Cetacea</taxon>
        <taxon>Mysticeti</taxon>
        <taxon>Balaenopteridae</taxon>
        <taxon>Balaenoptera</taxon>
    </lineage>
</organism>
<dbReference type="Proteomes" id="UP000437017">
    <property type="component" value="Unassembled WGS sequence"/>
</dbReference>
<dbReference type="PANTHER" id="PTHR10671">
    <property type="entry name" value="EPITHELIAL MEMBRANE PROTEIN-RELATED"/>
    <property type="match status" value="1"/>
</dbReference>
<accession>A0A6A1Q3A1</accession>
<reference evidence="8 9" key="1">
    <citation type="journal article" date="2019" name="PLoS ONE">
        <title>Genomic analyses reveal an absence of contemporary introgressive admixture between fin whales and blue whales, despite known hybrids.</title>
        <authorList>
            <person name="Westbury M.V."/>
            <person name="Petersen B."/>
            <person name="Lorenzen E.D."/>
        </authorList>
    </citation>
    <scope>NUCLEOTIDE SEQUENCE [LARGE SCALE GENOMIC DNA]</scope>
    <source>
        <strain evidence="8">FinWhale-01</strain>
    </source>
</reference>
<keyword evidence="4 6" id="KW-1133">Transmembrane helix</keyword>
<dbReference type="AlphaFoldDB" id="A0A6A1Q3A1"/>
<evidence type="ECO:0000256" key="3">
    <source>
        <dbReference type="ARBA" id="ARBA00022692"/>
    </source>
</evidence>
<keyword evidence="3 6" id="KW-0812">Transmembrane</keyword>
<feature type="chain" id="PRO_5025423533" description="Germ cell-specific gene 1-like protein 2" evidence="7">
    <location>
        <begin position="24"/>
        <end position="251"/>
    </location>
</feature>
<name>A0A6A1Q3A1_BALPH</name>